<feature type="region of interest" description="Disordered" evidence="1">
    <location>
        <begin position="1"/>
        <end position="32"/>
    </location>
</feature>
<dbReference type="GeneID" id="111291110"/>
<dbReference type="PANTHER" id="PTHR33443">
    <property type="entry name" value="ZGC:112980"/>
    <property type="match status" value="1"/>
</dbReference>
<accession>A0A6P5YDJ0</accession>
<dbReference type="KEGG" id="dzi:111291110"/>
<proteinExistence type="predicted"/>
<sequence length="192" mass="22211">MARRPKPKRSATMAERVVKEISPSSAKKDTRLKNLACKQEEEEPGDGSPLRPIFCLKKNVDMKRIEEMEDCFILEFNPFDSVDIATKDSDDVDISVVAEKGQVACRDYPHSRHLCLQYPFDTTTHERHCDLCYCYVCDSAAPCECWMTHCHASEHVEDWKSQRNLRIQKVRPGNYEEAPHSMPRFLEHTAFC</sequence>
<protein>
    <submittedName>
        <fullName evidence="3">Uncharacterized protein LOC111291110</fullName>
    </submittedName>
</protein>
<dbReference type="Proteomes" id="UP000515121">
    <property type="component" value="Unplaced"/>
</dbReference>
<name>A0A6P5YDJ0_DURZI</name>
<gene>
    <name evidence="3" type="primary">LOC111291110</name>
</gene>
<reference evidence="3" key="1">
    <citation type="submission" date="2025-08" db="UniProtKB">
        <authorList>
            <consortium name="RefSeq"/>
        </authorList>
    </citation>
    <scope>IDENTIFICATION</scope>
    <source>
        <tissue evidence="3">Fruit stalk</tissue>
    </source>
</reference>
<organism evidence="2 3">
    <name type="scientific">Durio zibethinus</name>
    <name type="common">Durian</name>
    <dbReference type="NCBI Taxonomy" id="66656"/>
    <lineage>
        <taxon>Eukaryota</taxon>
        <taxon>Viridiplantae</taxon>
        <taxon>Streptophyta</taxon>
        <taxon>Embryophyta</taxon>
        <taxon>Tracheophyta</taxon>
        <taxon>Spermatophyta</taxon>
        <taxon>Magnoliopsida</taxon>
        <taxon>eudicotyledons</taxon>
        <taxon>Gunneridae</taxon>
        <taxon>Pentapetalae</taxon>
        <taxon>rosids</taxon>
        <taxon>malvids</taxon>
        <taxon>Malvales</taxon>
        <taxon>Malvaceae</taxon>
        <taxon>Helicteroideae</taxon>
        <taxon>Durio</taxon>
    </lineage>
</organism>
<dbReference type="AlphaFoldDB" id="A0A6P5YDJ0"/>
<dbReference type="InterPro" id="IPR053234">
    <property type="entry name" value="RPM1_Interactor"/>
</dbReference>
<evidence type="ECO:0000256" key="1">
    <source>
        <dbReference type="SAM" id="MobiDB-lite"/>
    </source>
</evidence>
<keyword evidence="2" id="KW-1185">Reference proteome</keyword>
<dbReference type="RefSeq" id="XP_022738432.1">
    <property type="nucleotide sequence ID" value="XM_022882697.1"/>
</dbReference>
<dbReference type="OrthoDB" id="266020at2759"/>
<evidence type="ECO:0000313" key="2">
    <source>
        <dbReference type="Proteomes" id="UP000515121"/>
    </source>
</evidence>
<dbReference type="PANTHER" id="PTHR33443:SF30">
    <property type="entry name" value="SARCOSINE DEHYDROGENASE-2C PROTEIN"/>
    <property type="match status" value="1"/>
</dbReference>
<evidence type="ECO:0000313" key="3">
    <source>
        <dbReference type="RefSeq" id="XP_022738432.1"/>
    </source>
</evidence>